<keyword evidence="2" id="KW-0413">Isomerase</keyword>
<dbReference type="InterPro" id="IPR032710">
    <property type="entry name" value="NTF2-like_dom_sf"/>
</dbReference>
<sequence>MSTPNAVSEIEIRQRIDTLLTGVRTGDLGALKTIFAPDLVSFDVQAPLRHLGAAVKLASWEQIFTIYQLPLGYEVRDLTVLVDGDLAVTYAVNRLSGTLADGTESGMWVRWTAAWQRTNGTWLIVHDQASVPMYFPEGHAATDLTP</sequence>
<evidence type="ECO:0000313" key="2">
    <source>
        <dbReference type="EMBL" id="MBB5978311.1"/>
    </source>
</evidence>
<dbReference type="SUPFAM" id="SSF54427">
    <property type="entry name" value="NTF2-like"/>
    <property type="match status" value="1"/>
</dbReference>
<dbReference type="Proteomes" id="UP000558997">
    <property type="component" value="Unassembled WGS sequence"/>
</dbReference>
<dbReference type="Gene3D" id="3.10.450.50">
    <property type="match status" value="1"/>
</dbReference>
<feature type="domain" description="SnoaL-like" evidence="1">
    <location>
        <begin position="12"/>
        <end position="133"/>
    </location>
</feature>
<reference evidence="2 3" key="1">
    <citation type="submission" date="2020-08" db="EMBL/GenBank/DDBJ databases">
        <title>Sequencing the genomes of 1000 actinobacteria strains.</title>
        <authorList>
            <person name="Klenk H.-P."/>
        </authorList>
    </citation>
    <scope>NUCLEOTIDE SEQUENCE [LARGE SCALE GENOMIC DNA]</scope>
    <source>
        <strain evidence="2 3">DSM 17294</strain>
    </source>
</reference>
<gene>
    <name evidence="2" type="ORF">HDA44_001652</name>
</gene>
<evidence type="ECO:0000313" key="3">
    <source>
        <dbReference type="Proteomes" id="UP000558997"/>
    </source>
</evidence>
<dbReference type="AlphaFoldDB" id="A0A841DK87"/>
<evidence type="ECO:0000259" key="1">
    <source>
        <dbReference type="Pfam" id="PF13474"/>
    </source>
</evidence>
<accession>A0A841DK87</accession>
<organism evidence="2 3">
    <name type="scientific">Kribbella solani</name>
    <dbReference type="NCBI Taxonomy" id="236067"/>
    <lineage>
        <taxon>Bacteria</taxon>
        <taxon>Bacillati</taxon>
        <taxon>Actinomycetota</taxon>
        <taxon>Actinomycetes</taxon>
        <taxon>Propionibacteriales</taxon>
        <taxon>Kribbellaceae</taxon>
        <taxon>Kribbella</taxon>
    </lineage>
</organism>
<name>A0A841DK87_9ACTN</name>
<dbReference type="GO" id="GO:0016853">
    <property type="term" value="F:isomerase activity"/>
    <property type="evidence" value="ECO:0007669"/>
    <property type="project" value="UniProtKB-KW"/>
</dbReference>
<dbReference type="InterPro" id="IPR037401">
    <property type="entry name" value="SnoaL-like"/>
</dbReference>
<protein>
    <submittedName>
        <fullName evidence="2">Ketosteroid isomerase-like protein</fullName>
    </submittedName>
</protein>
<comment type="caution">
    <text evidence="2">The sequence shown here is derived from an EMBL/GenBank/DDBJ whole genome shotgun (WGS) entry which is preliminary data.</text>
</comment>
<dbReference type="EMBL" id="JACHNF010000001">
    <property type="protein sequence ID" value="MBB5978311.1"/>
    <property type="molecule type" value="Genomic_DNA"/>
</dbReference>
<keyword evidence="3" id="KW-1185">Reference proteome</keyword>
<proteinExistence type="predicted"/>
<dbReference type="Pfam" id="PF13474">
    <property type="entry name" value="SnoaL_3"/>
    <property type="match status" value="1"/>
</dbReference>
<dbReference type="RefSeq" id="WP_184832645.1">
    <property type="nucleotide sequence ID" value="NZ_BAAAVN010000004.1"/>
</dbReference>